<dbReference type="PANTHER" id="PTHR23502:SF47">
    <property type="entry name" value="MAJOR FACILITATOR SUPERFAMILY (MFS) PROFILE DOMAIN-CONTAINING PROTEIN-RELATED"/>
    <property type="match status" value="1"/>
</dbReference>
<dbReference type="SUPFAM" id="SSF103473">
    <property type="entry name" value="MFS general substrate transporter"/>
    <property type="match status" value="1"/>
</dbReference>
<evidence type="ECO:0000256" key="5">
    <source>
        <dbReference type="SAM" id="MobiDB-lite"/>
    </source>
</evidence>
<feature type="transmembrane region" description="Helical" evidence="6">
    <location>
        <begin position="194"/>
        <end position="214"/>
    </location>
</feature>
<feature type="transmembrane region" description="Helical" evidence="6">
    <location>
        <begin position="265"/>
        <end position="285"/>
    </location>
</feature>
<dbReference type="PhylomeDB" id="A0A0A2K5Z5"/>
<dbReference type="InterPro" id="IPR020846">
    <property type="entry name" value="MFS_dom"/>
</dbReference>
<feature type="transmembrane region" description="Helical" evidence="6">
    <location>
        <begin position="832"/>
        <end position="851"/>
    </location>
</feature>
<comment type="caution">
    <text evidence="8">The sequence shown here is derived from an EMBL/GenBank/DDBJ whole genome shotgun (WGS) entry which is preliminary data.</text>
</comment>
<keyword evidence="3 6" id="KW-1133">Transmembrane helix</keyword>
<feature type="domain" description="Major facilitator superfamily (MFS) profile" evidence="7">
    <location>
        <begin position="522"/>
        <end position="950"/>
    </location>
</feature>
<dbReference type="Pfam" id="PF07690">
    <property type="entry name" value="MFS_1"/>
    <property type="match status" value="1"/>
</dbReference>
<dbReference type="GO" id="GO:0022857">
    <property type="term" value="F:transmembrane transporter activity"/>
    <property type="evidence" value="ECO:0007669"/>
    <property type="project" value="InterPro"/>
</dbReference>
<dbReference type="Gene3D" id="1.20.1250.20">
    <property type="entry name" value="MFS general substrate transporter like domains"/>
    <property type="match status" value="1"/>
</dbReference>
<evidence type="ECO:0000313" key="9">
    <source>
        <dbReference type="Proteomes" id="UP000030143"/>
    </source>
</evidence>
<dbReference type="STRING" id="27334.A0A0A2K5Z5"/>
<dbReference type="CDD" id="cd17323">
    <property type="entry name" value="MFS_Tpo1_MDR_like"/>
    <property type="match status" value="1"/>
</dbReference>
<dbReference type="RefSeq" id="XP_016599806.1">
    <property type="nucleotide sequence ID" value="XM_016744093.1"/>
</dbReference>
<dbReference type="Pfam" id="PF01490">
    <property type="entry name" value="Aa_trans"/>
    <property type="match status" value="1"/>
</dbReference>
<evidence type="ECO:0000313" key="8">
    <source>
        <dbReference type="EMBL" id="KGO58312.1"/>
    </source>
</evidence>
<evidence type="ECO:0000256" key="3">
    <source>
        <dbReference type="ARBA" id="ARBA00022989"/>
    </source>
</evidence>
<dbReference type="InterPro" id="IPR011701">
    <property type="entry name" value="MFS"/>
</dbReference>
<dbReference type="HOGENOM" id="CLU_309958_0_0_1"/>
<dbReference type="InterPro" id="IPR013057">
    <property type="entry name" value="AA_transpt_TM"/>
</dbReference>
<feature type="transmembrane region" description="Helical" evidence="6">
    <location>
        <begin position="925"/>
        <end position="945"/>
    </location>
</feature>
<feature type="transmembrane region" description="Helical" evidence="6">
    <location>
        <begin position="445"/>
        <end position="468"/>
    </location>
</feature>
<reference evidence="8 9" key="1">
    <citation type="journal article" date="2015" name="Mol. Plant Microbe Interact.">
        <title>Genome, transcriptome, and functional analyses of Penicillium expansum provide new insights into secondary metabolism and pathogenicity.</title>
        <authorList>
            <person name="Ballester A.R."/>
            <person name="Marcet-Houben M."/>
            <person name="Levin E."/>
            <person name="Sela N."/>
            <person name="Selma-Lazaro C."/>
            <person name="Carmona L."/>
            <person name="Wisniewski M."/>
            <person name="Droby S."/>
            <person name="Gonzalez-Candelas L."/>
            <person name="Gabaldon T."/>
        </authorList>
    </citation>
    <scope>NUCLEOTIDE SEQUENCE [LARGE SCALE GENOMIC DNA]</scope>
    <source>
        <strain evidence="8 9">MD-8</strain>
    </source>
</reference>
<dbReference type="FunFam" id="1.20.1250.20:FF:000011">
    <property type="entry name" value="MFS multidrug transporter, putative"/>
    <property type="match status" value="1"/>
</dbReference>
<feature type="transmembrane region" description="Helical" evidence="6">
    <location>
        <begin position="611"/>
        <end position="635"/>
    </location>
</feature>
<dbReference type="VEuPathDB" id="FungiDB:PEXP_022680"/>
<comment type="subcellular location">
    <subcellularLocation>
        <location evidence="1">Membrane</location>
        <topology evidence="1">Multi-pass membrane protein</topology>
    </subcellularLocation>
</comment>
<feature type="transmembrane region" description="Helical" evidence="6">
    <location>
        <begin position="379"/>
        <end position="399"/>
    </location>
</feature>
<feature type="transmembrane region" description="Helical" evidence="6">
    <location>
        <begin position="339"/>
        <end position="358"/>
    </location>
</feature>
<evidence type="ECO:0000259" key="7">
    <source>
        <dbReference type="PROSITE" id="PS50850"/>
    </source>
</evidence>
<evidence type="ECO:0000256" key="2">
    <source>
        <dbReference type="ARBA" id="ARBA00022692"/>
    </source>
</evidence>
<name>A0A0A2K5Z5_PENEN</name>
<dbReference type="GO" id="GO:0005886">
    <property type="term" value="C:plasma membrane"/>
    <property type="evidence" value="ECO:0007669"/>
    <property type="project" value="TreeGrafter"/>
</dbReference>
<evidence type="ECO:0000256" key="4">
    <source>
        <dbReference type="ARBA" id="ARBA00023136"/>
    </source>
</evidence>
<keyword evidence="2 6" id="KW-0812">Transmembrane</keyword>
<feature type="transmembrane region" description="Helical" evidence="6">
    <location>
        <begin position="520"/>
        <end position="537"/>
    </location>
</feature>
<keyword evidence="9" id="KW-1185">Reference proteome</keyword>
<feature type="transmembrane region" description="Helical" evidence="6">
    <location>
        <begin position="680"/>
        <end position="701"/>
    </location>
</feature>
<accession>A0A0A2K5Z5</accession>
<dbReference type="FunFam" id="1.20.1740.10:FF:000039">
    <property type="entry name" value="Neutral amino acid transporter (Eurofung)"/>
    <property type="match status" value="1"/>
</dbReference>
<protein>
    <submittedName>
        <fullName evidence="8">Major facilitator superfamily domain, general substrate transporter</fullName>
    </submittedName>
</protein>
<feature type="transmembrane region" description="Helical" evidence="6">
    <location>
        <begin position="405"/>
        <end position="433"/>
    </location>
</feature>
<feature type="transmembrane region" description="Helical" evidence="6">
    <location>
        <begin position="863"/>
        <end position="885"/>
    </location>
</feature>
<organism evidence="8 9">
    <name type="scientific">Penicillium expansum</name>
    <name type="common">Blue mold rot fungus</name>
    <dbReference type="NCBI Taxonomy" id="27334"/>
    <lineage>
        <taxon>Eukaryota</taxon>
        <taxon>Fungi</taxon>
        <taxon>Dikarya</taxon>
        <taxon>Ascomycota</taxon>
        <taxon>Pezizomycotina</taxon>
        <taxon>Eurotiomycetes</taxon>
        <taxon>Eurotiomycetidae</taxon>
        <taxon>Eurotiales</taxon>
        <taxon>Aspergillaceae</taxon>
        <taxon>Penicillium</taxon>
    </lineage>
</organism>
<feature type="transmembrane region" description="Helical" evidence="6">
    <location>
        <begin position="221"/>
        <end position="245"/>
    </location>
</feature>
<dbReference type="InterPro" id="IPR036259">
    <property type="entry name" value="MFS_trans_sf"/>
</dbReference>
<dbReference type="PANTHER" id="PTHR23502">
    <property type="entry name" value="MAJOR FACILITATOR SUPERFAMILY"/>
    <property type="match status" value="1"/>
</dbReference>
<evidence type="ECO:0000256" key="6">
    <source>
        <dbReference type="SAM" id="Phobius"/>
    </source>
</evidence>
<feature type="transmembrane region" description="Helical" evidence="6">
    <location>
        <begin position="107"/>
        <end position="131"/>
    </location>
</feature>
<dbReference type="GeneID" id="27679513"/>
<proteinExistence type="predicted"/>
<sequence>MTSSHHQSTDEVDLIVQNTLWVIPATAMAYSHHEASPSRDINRRSYSMEKEQQRRSEDHISHLADPFGDEELSEVKYRTLQWWQCGMIMIAETISLGILSLPSAMAVVGLVPALILIVGLGIVATYTGYVIGQFKLRYPQVHSMGDAGEVMFHPIGLARFGREFLGSAQLLFLIFVMGSHILTFSVMMDTITDHGTCSIVFGVVGLVVSFIFALPRTLRKVSWFSFASFASILAALLITMIAIAIQRPGDGKIDATTTVSLSKGFLAVTNIVFAYAGHVAFFGFISEMETPTDYPKTLYMLQIIDTSMYVIAAVVIYVYGGKDVASPALSSTRPITAKLAYGIAIPTIVIAGVINGHVASKYVYVRLFRGTDHMKRRTFLSIGSWIAISLVLWVIAWIISEAIPVFNTLLSLITSLFASWFTYGLSGIFWLFMNRGQYMASWKKMALTAINLVIVAIGACLCGMGLWVSEVDEARGSEQCTYGVRNFVYVNEISEQPYVGWISSELILEMPRNFPTWRKWVITIMLGMMTVCITFGSSVFSTATKVTAKKFGVSREVMLLGVSLFVLGFAFGPIIFGPLSELYGRKRPLFLGMFVFAIFQIPVAVAENLQTIFICRFLGGLFASAPLAIVSGVLADMFEPVERGIAMAIFAAATFIGPVAGPIVGGFITMSYLGWRWTEYITVIWAFAISGIGILVIPETFEGTLLKQRAKCLRIKTNNWALHAKVEERVMSPRDILVRYLLRPFQMLVQEPILLFMTLYVGFIYGFLYMCFVAYPISFQEQRGWNDGVGALPFVAIMCGVLCACLIIVVFSLTRYRTFILRNGRVRPEERLLPMIIGGILLPAGMFWFGWTSNPHITWVPQVISGSFLGAGVLLIFLQVFLFPLESPAHNRDTHDDYQGLNYIVDVYPMYANSAIAANSFFRSWLGAGFPMFASAMVCFVPFLAPHELS</sequence>
<feature type="transmembrane region" description="Helical" evidence="6">
    <location>
        <begin position="297"/>
        <end position="319"/>
    </location>
</feature>
<feature type="transmembrane region" description="Helical" evidence="6">
    <location>
        <begin position="557"/>
        <end position="576"/>
    </location>
</feature>
<dbReference type="Proteomes" id="UP000030143">
    <property type="component" value="Unassembled WGS sequence"/>
</dbReference>
<feature type="transmembrane region" description="Helical" evidence="6">
    <location>
        <begin position="170"/>
        <end position="188"/>
    </location>
</feature>
<feature type="region of interest" description="Disordered" evidence="5">
    <location>
        <begin position="33"/>
        <end position="60"/>
    </location>
</feature>
<dbReference type="OrthoDB" id="294730at2759"/>
<feature type="transmembrane region" description="Helical" evidence="6">
    <location>
        <begin position="82"/>
        <end position="101"/>
    </location>
</feature>
<dbReference type="AlphaFoldDB" id="A0A0A2K5Z5"/>
<feature type="transmembrane region" description="Helical" evidence="6">
    <location>
        <begin position="753"/>
        <end position="777"/>
    </location>
</feature>
<feature type="transmembrane region" description="Helical" evidence="6">
    <location>
        <begin position="647"/>
        <end position="668"/>
    </location>
</feature>
<gene>
    <name evidence="8" type="ORF">PEX2_068220</name>
</gene>
<feature type="transmembrane region" description="Helical" evidence="6">
    <location>
        <begin position="588"/>
        <end position="605"/>
    </location>
</feature>
<keyword evidence="4 6" id="KW-0472">Membrane</keyword>
<feature type="transmembrane region" description="Helical" evidence="6">
    <location>
        <begin position="789"/>
        <end position="811"/>
    </location>
</feature>
<dbReference type="PROSITE" id="PS50850">
    <property type="entry name" value="MFS"/>
    <property type="match status" value="1"/>
</dbReference>
<dbReference type="EMBL" id="JQFZ01000121">
    <property type="protein sequence ID" value="KGO58312.1"/>
    <property type="molecule type" value="Genomic_DNA"/>
</dbReference>
<evidence type="ECO:0000256" key="1">
    <source>
        <dbReference type="ARBA" id="ARBA00004141"/>
    </source>
</evidence>
<dbReference type="Gene3D" id="1.20.1740.10">
    <property type="entry name" value="Amino acid/polyamine transporter I"/>
    <property type="match status" value="1"/>
</dbReference>